<evidence type="ECO:0008006" key="4">
    <source>
        <dbReference type="Google" id="ProtNLM"/>
    </source>
</evidence>
<organism evidence="2 3">
    <name type="scientific">Belliella aquatica</name>
    <dbReference type="NCBI Taxonomy" id="1323734"/>
    <lineage>
        <taxon>Bacteria</taxon>
        <taxon>Pseudomonadati</taxon>
        <taxon>Bacteroidota</taxon>
        <taxon>Cytophagia</taxon>
        <taxon>Cytophagales</taxon>
        <taxon>Cyclobacteriaceae</taxon>
        <taxon>Belliella</taxon>
    </lineage>
</organism>
<protein>
    <recommendedName>
        <fullName evidence="4">DUF4133 domain-containing protein</fullName>
    </recommendedName>
</protein>
<accession>A0ABQ1LZP6</accession>
<keyword evidence="1" id="KW-1133">Transmembrane helix</keyword>
<dbReference type="InterPro" id="IPR025407">
    <property type="entry name" value="DUF4133"/>
</dbReference>
<feature type="transmembrane region" description="Helical" evidence="1">
    <location>
        <begin position="50"/>
        <end position="71"/>
    </location>
</feature>
<keyword evidence="3" id="KW-1185">Reference proteome</keyword>
<evidence type="ECO:0000313" key="3">
    <source>
        <dbReference type="Proteomes" id="UP000635885"/>
    </source>
</evidence>
<keyword evidence="1" id="KW-0472">Membrane</keyword>
<dbReference type="RefSeq" id="WP_188440144.1">
    <property type="nucleotide sequence ID" value="NZ_BMFD01000002.1"/>
</dbReference>
<evidence type="ECO:0000256" key="1">
    <source>
        <dbReference type="SAM" id="Phobius"/>
    </source>
</evidence>
<dbReference type="Pfam" id="PF13571">
    <property type="entry name" value="DUF4133"/>
    <property type="match status" value="1"/>
</dbReference>
<name>A0ABQ1LZP6_9BACT</name>
<sequence length="109" mass="12446">MIKTYPINKGVNKPMEFKGFQAQYIAYMGIGLLGVLVLFTTFYLTGMPMLINAIICGLAFATLYSKVYALNRTFGAYGMMKQMALRQVPRAIKLRDRRFLLNLKKSTYL</sequence>
<keyword evidence="1" id="KW-0812">Transmembrane</keyword>
<comment type="caution">
    <text evidence="2">The sequence shown here is derived from an EMBL/GenBank/DDBJ whole genome shotgun (WGS) entry which is preliminary data.</text>
</comment>
<gene>
    <name evidence="2" type="ORF">GCM10010993_09090</name>
</gene>
<evidence type="ECO:0000313" key="2">
    <source>
        <dbReference type="EMBL" id="GGC32265.1"/>
    </source>
</evidence>
<reference evidence="3" key="1">
    <citation type="journal article" date="2019" name="Int. J. Syst. Evol. Microbiol.">
        <title>The Global Catalogue of Microorganisms (GCM) 10K type strain sequencing project: providing services to taxonomists for standard genome sequencing and annotation.</title>
        <authorList>
            <consortium name="The Broad Institute Genomics Platform"/>
            <consortium name="The Broad Institute Genome Sequencing Center for Infectious Disease"/>
            <person name="Wu L."/>
            <person name="Ma J."/>
        </authorList>
    </citation>
    <scope>NUCLEOTIDE SEQUENCE [LARGE SCALE GENOMIC DNA]</scope>
    <source>
        <strain evidence="3">CGMCC 1.12479</strain>
    </source>
</reference>
<feature type="transmembrane region" description="Helical" evidence="1">
    <location>
        <begin position="24"/>
        <end position="44"/>
    </location>
</feature>
<dbReference type="Proteomes" id="UP000635885">
    <property type="component" value="Unassembled WGS sequence"/>
</dbReference>
<proteinExistence type="predicted"/>
<dbReference type="EMBL" id="BMFD01000002">
    <property type="protein sequence ID" value="GGC32265.1"/>
    <property type="molecule type" value="Genomic_DNA"/>
</dbReference>